<feature type="non-terminal residue" evidence="1">
    <location>
        <position position="324"/>
    </location>
</feature>
<organism evidence="1">
    <name type="scientific">marine sediment metagenome</name>
    <dbReference type="NCBI Taxonomy" id="412755"/>
    <lineage>
        <taxon>unclassified sequences</taxon>
        <taxon>metagenomes</taxon>
        <taxon>ecological metagenomes</taxon>
    </lineage>
</organism>
<name>X0S067_9ZZZZ</name>
<accession>X0S067</accession>
<comment type="caution">
    <text evidence="1">The sequence shown here is derived from an EMBL/GenBank/DDBJ whole genome shotgun (WGS) entry which is preliminary data.</text>
</comment>
<dbReference type="AlphaFoldDB" id="X0S067"/>
<dbReference type="EMBL" id="BARS01007724">
    <property type="protein sequence ID" value="GAF68646.1"/>
    <property type="molecule type" value="Genomic_DNA"/>
</dbReference>
<proteinExistence type="predicted"/>
<reference evidence="1" key="1">
    <citation type="journal article" date="2014" name="Front. Microbiol.">
        <title>High frequency of phylogenetically diverse reductive dehalogenase-homologous genes in deep subseafloor sedimentary metagenomes.</title>
        <authorList>
            <person name="Kawai M."/>
            <person name="Futagami T."/>
            <person name="Toyoda A."/>
            <person name="Takaki Y."/>
            <person name="Nishi S."/>
            <person name="Hori S."/>
            <person name="Arai W."/>
            <person name="Tsubouchi T."/>
            <person name="Morono Y."/>
            <person name="Uchiyama I."/>
            <person name="Ito T."/>
            <person name="Fujiyama A."/>
            <person name="Inagaki F."/>
            <person name="Takami H."/>
        </authorList>
    </citation>
    <scope>NUCLEOTIDE SEQUENCE</scope>
    <source>
        <strain evidence="1">Expedition CK06-06</strain>
    </source>
</reference>
<protein>
    <submittedName>
        <fullName evidence="1">Uncharacterized protein</fullName>
    </submittedName>
</protein>
<sequence length="324" mass="35884">MANLTTGANAEGYEAFCDDIYNYLKNSWRQVDPCSMAGLTAGMVVSDEADNKLYHAILESDCDCSEIVQTCVPVSDDKYVTFGDTNYGEIGYNTDNEALMLGIPVDPNLGLIICNITDILVDMTGLITAHTQPVVWFVDLDLDSYLGVGHQADDKPGIWAGGSLHIQYDGNGDVVLFQDGGDGVNRVLQIYGWNTDYASEMPTELYFHDTYDEFFIEANNYSDHEGVTVSLLEEYQEFRVRGIGGLLGLEFIPNFTNGPLMIINDIDTDSSLYFGWVGDDIPDIWADRDLNIMHNANFDVHLFQGCEGGENRLLYIWGGDTTSG</sequence>
<gene>
    <name evidence="1" type="ORF">S01H1_14824</name>
</gene>
<evidence type="ECO:0000313" key="1">
    <source>
        <dbReference type="EMBL" id="GAF68646.1"/>
    </source>
</evidence>